<sequence length="98" mass="10351">MTTQRDEMFQAILPSLKVAFDAGFAQGFEAGRAIGLVEGINAMTPAVSDGLRHGSGACGRAMQSLKNLGLDTGENTNEADDEDEDDEDEDDEDGSVVI</sequence>
<reference evidence="2 3" key="1">
    <citation type="submission" date="2019-12" db="EMBL/GenBank/DDBJ databases">
        <title>Novel species isolated from a subtropical stream in China.</title>
        <authorList>
            <person name="Lu H."/>
        </authorList>
    </citation>
    <scope>NUCLEOTIDE SEQUENCE [LARGE SCALE GENOMIC DNA]</scope>
    <source>
        <strain evidence="2 3">FT109W</strain>
    </source>
</reference>
<feature type="region of interest" description="Disordered" evidence="1">
    <location>
        <begin position="65"/>
        <end position="98"/>
    </location>
</feature>
<organism evidence="2 3">
    <name type="scientific">Duganella margarita</name>
    <dbReference type="NCBI Taxonomy" id="2692170"/>
    <lineage>
        <taxon>Bacteria</taxon>
        <taxon>Pseudomonadati</taxon>
        <taxon>Pseudomonadota</taxon>
        <taxon>Betaproteobacteria</taxon>
        <taxon>Burkholderiales</taxon>
        <taxon>Oxalobacteraceae</taxon>
        <taxon>Telluria group</taxon>
        <taxon>Duganella</taxon>
    </lineage>
</organism>
<dbReference type="Proteomes" id="UP000466332">
    <property type="component" value="Unassembled WGS sequence"/>
</dbReference>
<comment type="caution">
    <text evidence="2">The sequence shown here is derived from an EMBL/GenBank/DDBJ whole genome shotgun (WGS) entry which is preliminary data.</text>
</comment>
<name>A0ABW9WDX7_9BURK</name>
<dbReference type="EMBL" id="WWCS01000004">
    <property type="protein sequence ID" value="MYN39174.1"/>
    <property type="molecule type" value="Genomic_DNA"/>
</dbReference>
<evidence type="ECO:0000313" key="2">
    <source>
        <dbReference type="EMBL" id="MYN39174.1"/>
    </source>
</evidence>
<feature type="compositionally biased region" description="Acidic residues" evidence="1">
    <location>
        <begin position="77"/>
        <end position="98"/>
    </location>
</feature>
<evidence type="ECO:0000313" key="3">
    <source>
        <dbReference type="Proteomes" id="UP000466332"/>
    </source>
</evidence>
<protein>
    <submittedName>
        <fullName evidence="2">Uncharacterized protein</fullName>
    </submittedName>
</protein>
<gene>
    <name evidence="2" type="ORF">GTP55_07300</name>
</gene>
<keyword evidence="3" id="KW-1185">Reference proteome</keyword>
<evidence type="ECO:0000256" key="1">
    <source>
        <dbReference type="SAM" id="MobiDB-lite"/>
    </source>
</evidence>
<proteinExistence type="predicted"/>
<dbReference type="RefSeq" id="WP_161044291.1">
    <property type="nucleotide sequence ID" value="NZ_WWCS01000004.1"/>
</dbReference>
<accession>A0ABW9WDX7</accession>